<evidence type="ECO:0000256" key="2">
    <source>
        <dbReference type="ARBA" id="ARBA00022448"/>
    </source>
</evidence>
<feature type="transmembrane region" description="Helical" evidence="7">
    <location>
        <begin position="247"/>
        <end position="267"/>
    </location>
</feature>
<organism evidence="9 10">
    <name type="scientific">Fictibacillus terranigra</name>
    <dbReference type="NCBI Taxonomy" id="3058424"/>
    <lineage>
        <taxon>Bacteria</taxon>
        <taxon>Bacillati</taxon>
        <taxon>Bacillota</taxon>
        <taxon>Bacilli</taxon>
        <taxon>Bacillales</taxon>
        <taxon>Fictibacillaceae</taxon>
        <taxon>Fictibacillus</taxon>
    </lineage>
</organism>
<feature type="transmembrane region" description="Helical" evidence="7">
    <location>
        <begin position="143"/>
        <end position="164"/>
    </location>
</feature>
<sequence length="277" mass="31649">MKPKWHWKVLGYVYLTIVILVTLFPVYWLFVTSIKLQKDWLSRPPVIFPKQTTFSNFQKLLASPEMQLAIKNSFVVAASSTALAMLFGSLTAYVLTKIVLGNRRVNEFLLIGILITRLFPFITLLIPYFLMMRDFQLMDTLQALILINTSVFFPFVVWLMVGFFENIPREIEESAMIDGCNLWQRFLMIVVPITKTGLSVTSIFIFIASWNEFIYAITFTTHQAKTLPVIIGSFITDKGIQWGDMTALSVISITPVLLIAIFSQKYFVRGLTMGAVK</sequence>
<evidence type="ECO:0000259" key="8">
    <source>
        <dbReference type="PROSITE" id="PS50928"/>
    </source>
</evidence>
<dbReference type="PROSITE" id="PS50928">
    <property type="entry name" value="ABC_TM1"/>
    <property type="match status" value="1"/>
</dbReference>
<dbReference type="InterPro" id="IPR050901">
    <property type="entry name" value="BP-dep_ABC_trans_perm"/>
</dbReference>
<keyword evidence="3" id="KW-1003">Cell membrane</keyword>
<keyword evidence="5 7" id="KW-1133">Transmembrane helix</keyword>
<dbReference type="InterPro" id="IPR035906">
    <property type="entry name" value="MetI-like_sf"/>
</dbReference>
<evidence type="ECO:0000256" key="6">
    <source>
        <dbReference type="ARBA" id="ARBA00023136"/>
    </source>
</evidence>
<keyword evidence="2 7" id="KW-0813">Transport</keyword>
<dbReference type="Gene3D" id="1.10.3720.10">
    <property type="entry name" value="MetI-like"/>
    <property type="match status" value="1"/>
</dbReference>
<protein>
    <submittedName>
        <fullName evidence="9">Carbohydrate ABC transporter permease</fullName>
    </submittedName>
</protein>
<keyword evidence="6 7" id="KW-0472">Membrane</keyword>
<feature type="transmembrane region" description="Helical" evidence="7">
    <location>
        <begin position="108"/>
        <end position="131"/>
    </location>
</feature>
<accession>A0ABT8EDU8</accession>
<dbReference type="EMBL" id="JAUHLN010000009">
    <property type="protein sequence ID" value="MDN4075994.1"/>
    <property type="molecule type" value="Genomic_DNA"/>
</dbReference>
<proteinExistence type="inferred from homology"/>
<feature type="transmembrane region" description="Helical" evidence="7">
    <location>
        <begin position="74"/>
        <end position="96"/>
    </location>
</feature>
<dbReference type="InterPro" id="IPR000515">
    <property type="entry name" value="MetI-like"/>
</dbReference>
<comment type="caution">
    <text evidence="9">The sequence shown here is derived from an EMBL/GenBank/DDBJ whole genome shotgun (WGS) entry which is preliminary data.</text>
</comment>
<evidence type="ECO:0000313" key="9">
    <source>
        <dbReference type="EMBL" id="MDN4075994.1"/>
    </source>
</evidence>
<dbReference type="Pfam" id="PF00528">
    <property type="entry name" value="BPD_transp_1"/>
    <property type="match status" value="1"/>
</dbReference>
<dbReference type="SUPFAM" id="SSF161098">
    <property type="entry name" value="MetI-like"/>
    <property type="match status" value="1"/>
</dbReference>
<feature type="transmembrane region" description="Helical" evidence="7">
    <location>
        <begin position="185"/>
        <end position="207"/>
    </location>
</feature>
<evidence type="ECO:0000256" key="7">
    <source>
        <dbReference type="RuleBase" id="RU363032"/>
    </source>
</evidence>
<reference evidence="9" key="1">
    <citation type="submission" date="2023-06" db="EMBL/GenBank/DDBJ databases">
        <title>Draft Genome Sequences of Representative Paenibacillus Polymyxa, Bacillus cereus, Fictibacillus sp., and Brevibacillus agri Strains Isolated from Amazonian Dark Earth.</title>
        <authorList>
            <person name="Pellegrinetti T.A."/>
            <person name="Cunha I.C.M."/>
            <person name="Chaves M.G."/>
            <person name="Freitas A.S."/>
            <person name="Silva A.V.R."/>
            <person name="Tsai S.M."/>
            <person name="Mendes L.W."/>
        </authorList>
    </citation>
    <scope>NUCLEOTIDE SEQUENCE</scope>
    <source>
        <strain evidence="9">CENA-BCM004</strain>
    </source>
</reference>
<dbReference type="Proteomes" id="UP001168694">
    <property type="component" value="Unassembled WGS sequence"/>
</dbReference>
<evidence type="ECO:0000256" key="4">
    <source>
        <dbReference type="ARBA" id="ARBA00022692"/>
    </source>
</evidence>
<dbReference type="PANTHER" id="PTHR32243">
    <property type="entry name" value="MALTOSE TRANSPORT SYSTEM PERMEASE-RELATED"/>
    <property type="match status" value="1"/>
</dbReference>
<evidence type="ECO:0000256" key="1">
    <source>
        <dbReference type="ARBA" id="ARBA00004651"/>
    </source>
</evidence>
<evidence type="ECO:0000256" key="5">
    <source>
        <dbReference type="ARBA" id="ARBA00022989"/>
    </source>
</evidence>
<gene>
    <name evidence="9" type="ORF">QYF49_23920</name>
</gene>
<evidence type="ECO:0000313" key="10">
    <source>
        <dbReference type="Proteomes" id="UP001168694"/>
    </source>
</evidence>
<comment type="subcellular location">
    <subcellularLocation>
        <location evidence="1 7">Cell membrane</location>
        <topology evidence="1 7">Multi-pass membrane protein</topology>
    </subcellularLocation>
</comment>
<evidence type="ECO:0000256" key="3">
    <source>
        <dbReference type="ARBA" id="ARBA00022475"/>
    </source>
</evidence>
<dbReference type="PANTHER" id="PTHR32243:SF18">
    <property type="entry name" value="INNER MEMBRANE ABC TRANSPORTER PERMEASE PROTEIN YCJP"/>
    <property type="match status" value="1"/>
</dbReference>
<dbReference type="RefSeq" id="WP_290402105.1">
    <property type="nucleotide sequence ID" value="NZ_JAUHLN010000009.1"/>
</dbReference>
<name>A0ABT8EDU8_9BACL</name>
<dbReference type="CDD" id="cd06261">
    <property type="entry name" value="TM_PBP2"/>
    <property type="match status" value="1"/>
</dbReference>
<comment type="similarity">
    <text evidence="7">Belongs to the binding-protein-dependent transport system permease family.</text>
</comment>
<feature type="transmembrane region" description="Helical" evidence="7">
    <location>
        <begin position="12"/>
        <end position="30"/>
    </location>
</feature>
<feature type="domain" description="ABC transmembrane type-1" evidence="8">
    <location>
        <begin position="70"/>
        <end position="263"/>
    </location>
</feature>
<keyword evidence="4 7" id="KW-0812">Transmembrane</keyword>
<keyword evidence="10" id="KW-1185">Reference proteome</keyword>